<gene>
    <name evidence="6" type="ORF">ASPGLDRAFT_170708</name>
</gene>
<evidence type="ECO:0000313" key="7">
    <source>
        <dbReference type="Proteomes" id="UP000184300"/>
    </source>
</evidence>
<dbReference type="InterPro" id="IPR003593">
    <property type="entry name" value="AAA+_ATPase"/>
</dbReference>
<comment type="subcellular location">
    <subcellularLocation>
        <location evidence="1">Membrane</location>
        <topology evidence="1">Multi-pass membrane protein</topology>
    </subcellularLocation>
</comment>
<dbReference type="InterPro" id="IPR027417">
    <property type="entry name" value="P-loop_NTPase"/>
</dbReference>
<sequence length="241" mass="26278">MECVRFSYPTRPSQLTLDDVSLDVPAGAFVALVGATGSGKSSVINLLERFYPPNSGRITLGDNHIEAYDLDSYYRYLELVNQNPCLIGEDLRECLQSDDCVVSDAEILEALGSVGLDDFVVSLPHSLGTPISGNGSTLSGGQRQRMAIAKALLRDRLNVPYNLLDEATPALDTASEKLDQGALQTAMKGRTTIAIAHRLNTIVNADMIHLFDHGCIIERGTHGGLMEKRGKYWTMAMLQHL</sequence>
<dbReference type="PANTHER" id="PTHR43394">
    <property type="entry name" value="ATP-DEPENDENT PERMEASE MDL1, MITOCHONDRIAL"/>
    <property type="match status" value="1"/>
</dbReference>
<dbReference type="PROSITE" id="PS00211">
    <property type="entry name" value="ABC_TRANSPORTER_1"/>
    <property type="match status" value="1"/>
</dbReference>
<dbReference type="InterPro" id="IPR017871">
    <property type="entry name" value="ABC_transporter-like_CS"/>
</dbReference>
<dbReference type="InterPro" id="IPR003439">
    <property type="entry name" value="ABC_transporter-like_ATP-bd"/>
</dbReference>
<keyword evidence="3" id="KW-0067">ATP-binding</keyword>
<dbReference type="OrthoDB" id="6500128at2759"/>
<dbReference type="GO" id="GO:0005524">
    <property type="term" value="F:ATP binding"/>
    <property type="evidence" value="ECO:0007669"/>
    <property type="project" value="UniProtKB-KW"/>
</dbReference>
<dbReference type="Pfam" id="PF00005">
    <property type="entry name" value="ABC_tran"/>
    <property type="match status" value="1"/>
</dbReference>
<proteinExistence type="predicted"/>
<dbReference type="Gene3D" id="3.40.50.300">
    <property type="entry name" value="P-loop containing nucleotide triphosphate hydrolases"/>
    <property type="match status" value="1"/>
</dbReference>
<dbReference type="SMART" id="SM00382">
    <property type="entry name" value="AAA"/>
    <property type="match status" value="1"/>
</dbReference>
<dbReference type="AlphaFoldDB" id="A0A1L9VLL7"/>
<evidence type="ECO:0000259" key="5">
    <source>
        <dbReference type="PROSITE" id="PS50893"/>
    </source>
</evidence>
<accession>A0A1L9VLL7</accession>
<dbReference type="STRING" id="1160497.A0A1L9VLL7"/>
<evidence type="ECO:0000256" key="1">
    <source>
        <dbReference type="ARBA" id="ARBA00004141"/>
    </source>
</evidence>
<dbReference type="GeneID" id="34458985"/>
<evidence type="ECO:0000256" key="3">
    <source>
        <dbReference type="ARBA" id="ARBA00022840"/>
    </source>
</evidence>
<dbReference type="Proteomes" id="UP000184300">
    <property type="component" value="Unassembled WGS sequence"/>
</dbReference>
<dbReference type="VEuPathDB" id="FungiDB:ASPGLDRAFT_170708"/>
<keyword evidence="2" id="KW-0547">Nucleotide-binding</keyword>
<evidence type="ECO:0000256" key="4">
    <source>
        <dbReference type="ARBA" id="ARBA00049740"/>
    </source>
</evidence>
<dbReference type="PANTHER" id="PTHR43394:SF1">
    <property type="entry name" value="ATP-BINDING CASSETTE SUB-FAMILY B MEMBER 10, MITOCHONDRIAL"/>
    <property type="match status" value="1"/>
</dbReference>
<keyword evidence="7" id="KW-1185">Reference proteome</keyword>
<dbReference type="GO" id="GO:0015421">
    <property type="term" value="F:ABC-type oligopeptide transporter activity"/>
    <property type="evidence" value="ECO:0007669"/>
    <property type="project" value="TreeGrafter"/>
</dbReference>
<reference evidence="7" key="1">
    <citation type="journal article" date="2017" name="Genome Biol.">
        <title>Comparative genomics reveals high biological diversity and specific adaptations in the industrially and medically important fungal genus Aspergillus.</title>
        <authorList>
            <person name="de Vries R.P."/>
            <person name="Riley R."/>
            <person name="Wiebenga A."/>
            <person name="Aguilar-Osorio G."/>
            <person name="Amillis S."/>
            <person name="Uchima C.A."/>
            <person name="Anderluh G."/>
            <person name="Asadollahi M."/>
            <person name="Askin M."/>
            <person name="Barry K."/>
            <person name="Battaglia E."/>
            <person name="Bayram O."/>
            <person name="Benocci T."/>
            <person name="Braus-Stromeyer S.A."/>
            <person name="Caldana C."/>
            <person name="Canovas D."/>
            <person name="Cerqueira G.C."/>
            <person name="Chen F."/>
            <person name="Chen W."/>
            <person name="Choi C."/>
            <person name="Clum A."/>
            <person name="Dos Santos R.A."/>
            <person name="Damasio A.R."/>
            <person name="Diallinas G."/>
            <person name="Emri T."/>
            <person name="Fekete E."/>
            <person name="Flipphi M."/>
            <person name="Freyberg S."/>
            <person name="Gallo A."/>
            <person name="Gournas C."/>
            <person name="Habgood R."/>
            <person name="Hainaut M."/>
            <person name="Harispe M.L."/>
            <person name="Henrissat B."/>
            <person name="Hilden K.S."/>
            <person name="Hope R."/>
            <person name="Hossain A."/>
            <person name="Karabika E."/>
            <person name="Karaffa L."/>
            <person name="Karanyi Z."/>
            <person name="Krasevec N."/>
            <person name="Kuo A."/>
            <person name="Kusch H."/>
            <person name="LaButti K."/>
            <person name="Lagendijk E.L."/>
            <person name="Lapidus A."/>
            <person name="Levasseur A."/>
            <person name="Lindquist E."/>
            <person name="Lipzen A."/>
            <person name="Logrieco A.F."/>
            <person name="MacCabe A."/>
            <person name="Maekelae M.R."/>
            <person name="Malavazi I."/>
            <person name="Melin P."/>
            <person name="Meyer V."/>
            <person name="Mielnichuk N."/>
            <person name="Miskei M."/>
            <person name="Molnar A.P."/>
            <person name="Mule G."/>
            <person name="Ngan C.Y."/>
            <person name="Orejas M."/>
            <person name="Orosz E."/>
            <person name="Ouedraogo J.P."/>
            <person name="Overkamp K.M."/>
            <person name="Park H.-S."/>
            <person name="Perrone G."/>
            <person name="Piumi F."/>
            <person name="Punt P.J."/>
            <person name="Ram A.F."/>
            <person name="Ramon A."/>
            <person name="Rauscher S."/>
            <person name="Record E."/>
            <person name="Riano-Pachon D.M."/>
            <person name="Robert V."/>
            <person name="Roehrig J."/>
            <person name="Ruller R."/>
            <person name="Salamov A."/>
            <person name="Salih N.S."/>
            <person name="Samson R.A."/>
            <person name="Sandor E."/>
            <person name="Sanguinetti M."/>
            <person name="Schuetze T."/>
            <person name="Sepcic K."/>
            <person name="Shelest E."/>
            <person name="Sherlock G."/>
            <person name="Sophianopoulou V."/>
            <person name="Squina F.M."/>
            <person name="Sun H."/>
            <person name="Susca A."/>
            <person name="Todd R.B."/>
            <person name="Tsang A."/>
            <person name="Unkles S.E."/>
            <person name="van de Wiele N."/>
            <person name="van Rossen-Uffink D."/>
            <person name="Oliveira J.V."/>
            <person name="Vesth T.C."/>
            <person name="Visser J."/>
            <person name="Yu J.-H."/>
            <person name="Zhou M."/>
            <person name="Andersen M.R."/>
            <person name="Archer D.B."/>
            <person name="Baker S.E."/>
            <person name="Benoit I."/>
            <person name="Brakhage A.A."/>
            <person name="Braus G.H."/>
            <person name="Fischer R."/>
            <person name="Frisvad J.C."/>
            <person name="Goldman G.H."/>
            <person name="Houbraken J."/>
            <person name="Oakley B."/>
            <person name="Pocsi I."/>
            <person name="Scazzocchio C."/>
            <person name="Seiboth B."/>
            <person name="vanKuyk P.A."/>
            <person name="Wortman J."/>
            <person name="Dyer P.S."/>
            <person name="Grigoriev I.V."/>
        </authorList>
    </citation>
    <scope>NUCLEOTIDE SEQUENCE [LARGE SCALE GENOMIC DNA]</scope>
    <source>
        <strain evidence="7">CBS 516.65</strain>
    </source>
</reference>
<dbReference type="PROSITE" id="PS50893">
    <property type="entry name" value="ABC_TRANSPORTER_2"/>
    <property type="match status" value="1"/>
</dbReference>
<dbReference type="RefSeq" id="XP_022401479.1">
    <property type="nucleotide sequence ID" value="XM_022542724.1"/>
</dbReference>
<name>A0A1L9VLL7_ASPGL</name>
<feature type="domain" description="ABC transporter" evidence="5">
    <location>
        <begin position="1"/>
        <end position="238"/>
    </location>
</feature>
<evidence type="ECO:0000256" key="2">
    <source>
        <dbReference type="ARBA" id="ARBA00022741"/>
    </source>
</evidence>
<dbReference type="EMBL" id="KV878896">
    <property type="protein sequence ID" value="OJJ84781.1"/>
    <property type="molecule type" value="Genomic_DNA"/>
</dbReference>
<dbReference type="InterPro" id="IPR039421">
    <property type="entry name" value="Type_1_exporter"/>
</dbReference>
<dbReference type="GO" id="GO:0016887">
    <property type="term" value="F:ATP hydrolysis activity"/>
    <property type="evidence" value="ECO:0007669"/>
    <property type="project" value="InterPro"/>
</dbReference>
<organism evidence="6 7">
    <name type="scientific">Aspergillus glaucus CBS 516.65</name>
    <dbReference type="NCBI Taxonomy" id="1160497"/>
    <lineage>
        <taxon>Eukaryota</taxon>
        <taxon>Fungi</taxon>
        <taxon>Dikarya</taxon>
        <taxon>Ascomycota</taxon>
        <taxon>Pezizomycotina</taxon>
        <taxon>Eurotiomycetes</taxon>
        <taxon>Eurotiomycetidae</taxon>
        <taxon>Eurotiales</taxon>
        <taxon>Aspergillaceae</taxon>
        <taxon>Aspergillus</taxon>
        <taxon>Aspergillus subgen. Aspergillus</taxon>
    </lineage>
</organism>
<dbReference type="GO" id="GO:0016020">
    <property type="term" value="C:membrane"/>
    <property type="evidence" value="ECO:0007669"/>
    <property type="project" value="UniProtKB-SubCell"/>
</dbReference>
<evidence type="ECO:0000313" key="6">
    <source>
        <dbReference type="EMBL" id="OJJ84781.1"/>
    </source>
</evidence>
<protein>
    <recommendedName>
        <fullName evidence="4">ABC multidrug transporter MDR2</fullName>
    </recommendedName>
</protein>
<dbReference type="SUPFAM" id="SSF52540">
    <property type="entry name" value="P-loop containing nucleoside triphosphate hydrolases"/>
    <property type="match status" value="1"/>
</dbReference>